<organism evidence="1 2">
    <name type="scientific">Elizabethkingia anophelis NUHP1</name>
    <dbReference type="NCBI Taxonomy" id="1338011"/>
    <lineage>
        <taxon>Bacteria</taxon>
        <taxon>Pseudomonadati</taxon>
        <taxon>Bacteroidota</taxon>
        <taxon>Flavobacteriia</taxon>
        <taxon>Flavobacteriales</taxon>
        <taxon>Weeksellaceae</taxon>
        <taxon>Elizabethkingia</taxon>
    </lineage>
</organism>
<name>A0A077ECP5_9FLAO</name>
<dbReference type="HOGENOM" id="CLU_1903390_0_0_10"/>
<proteinExistence type="predicted"/>
<reference evidence="1" key="2">
    <citation type="journal article" date="2015" name="Genome Biol. Evol.">
        <title>Complete Genome Sequence and Transcriptomic Analysis of the Novel Pathogen Elizabethkingia anophelis in Response to Oxidative Stress.</title>
        <authorList>
            <person name="Li Y."/>
            <person name="Liu Y."/>
            <person name="Chew S.C."/>
            <person name="Tay M."/>
            <person name="Salido M.M."/>
            <person name="Teo J."/>
            <person name="Lauro F.M."/>
            <person name="Givskov M."/>
            <person name="Yang L."/>
        </authorList>
    </citation>
    <scope>NUCLEOTIDE SEQUENCE</scope>
    <source>
        <strain evidence="1">NUHP1</strain>
    </source>
</reference>
<dbReference type="AlphaFoldDB" id="A0A077ECP5"/>
<dbReference type="Proteomes" id="UP000028933">
    <property type="component" value="Chromosome"/>
</dbReference>
<protein>
    <submittedName>
        <fullName evidence="1">Uncharacterized protein</fullName>
    </submittedName>
</protein>
<reference evidence="1" key="1">
    <citation type="journal article" date="2013" name="Lancet">
        <title>First case of E anophelis outbreak in an intensive-care unit.</title>
        <authorList>
            <person name="Teo J."/>
            <person name="Tan S.Y."/>
            <person name="Tay M."/>
            <person name="Ding Y."/>
            <person name="Kjelleberg S."/>
            <person name="Givskov M."/>
            <person name="Lin R.T."/>
            <person name="Yang L."/>
        </authorList>
    </citation>
    <scope>NUCLEOTIDE SEQUENCE [LARGE SCALE GENOMIC DNA]</scope>
    <source>
        <strain evidence="1">NUHP1</strain>
    </source>
</reference>
<sequence length="146" mass="17513">MKLTFDRWERNTYDTKVIDEKKFHDIENYIIRLDGMEFTEILLEEDNTSLYICGNGEQYIISFNAGKSNFDLENDENRHTSTKKIELMIRKELNTYSARKVLAIEDALKAAEYYFEFKDKDTSLRWKEIKSKKLDENLFDFSIIHK</sequence>
<accession>A0A077ECP5</accession>
<dbReference type="KEGG" id="eao:BD94_1462"/>
<evidence type="ECO:0000313" key="2">
    <source>
        <dbReference type="Proteomes" id="UP000028933"/>
    </source>
</evidence>
<dbReference type="RefSeq" id="WP_024568128.1">
    <property type="nucleotide sequence ID" value="NZ_CP007547.1"/>
</dbReference>
<dbReference type="EMBL" id="CP007547">
    <property type="protein sequence ID" value="AIL45237.1"/>
    <property type="molecule type" value="Genomic_DNA"/>
</dbReference>
<evidence type="ECO:0000313" key="1">
    <source>
        <dbReference type="EMBL" id="AIL45237.1"/>
    </source>
</evidence>
<gene>
    <name evidence="1" type="ORF">BD94_1462</name>
</gene>
<dbReference type="STRING" id="1338011.BD94_1462"/>